<comment type="caution">
    <text evidence="2">The sequence shown here is derived from an EMBL/GenBank/DDBJ whole genome shotgun (WGS) entry which is preliminary data.</text>
</comment>
<keyword evidence="1" id="KW-0472">Membrane</keyword>
<dbReference type="RefSeq" id="WP_036533486.1">
    <property type="nucleotide sequence ID" value="NZ_JJML01000024.1"/>
</dbReference>
<reference evidence="2 3" key="1">
    <citation type="journal article" date="2014" name="Mol. Ecol.">
        <title>Evolution of Synechococcus.</title>
        <authorList>
            <person name="Dvorak P."/>
            <person name="Casamatta D."/>
            <person name="Hasler P."/>
            <person name="Poulickova A."/>
            <person name="Ondrej V."/>
            <person name="Sanges R."/>
        </authorList>
    </citation>
    <scope>NUCLEOTIDE SEQUENCE [LARGE SCALE GENOMIC DNA]</scope>
    <source>
        <strain evidence="2 3">CAUP A 1101</strain>
    </source>
</reference>
<name>A0A098TJU3_9CYAN</name>
<feature type="transmembrane region" description="Helical" evidence="1">
    <location>
        <begin position="12"/>
        <end position="29"/>
    </location>
</feature>
<keyword evidence="1" id="KW-0812">Transmembrane</keyword>
<gene>
    <name evidence="2" type="ORF">DO97_07810</name>
</gene>
<organism evidence="2 3">
    <name type="scientific">Neosynechococcus sphagnicola sy1</name>
    <dbReference type="NCBI Taxonomy" id="1497020"/>
    <lineage>
        <taxon>Bacteria</taxon>
        <taxon>Bacillati</taxon>
        <taxon>Cyanobacteriota</taxon>
        <taxon>Cyanophyceae</taxon>
        <taxon>Neosynechococcales</taxon>
        <taxon>Neosynechococcaceae</taxon>
        <taxon>Neosynechococcus</taxon>
    </lineage>
</organism>
<sequence length="72" mass="8093">MRGKLLTIPERLFLAAVITFSLNIFWGVYTSSMPRQPLTPVSQRALQNFMSAKLQMGQGLLQRLLPPWSMGG</sequence>
<keyword evidence="1" id="KW-1133">Transmembrane helix</keyword>
<keyword evidence="3" id="KW-1185">Reference proteome</keyword>
<proteinExistence type="predicted"/>
<dbReference type="EMBL" id="JJML01000024">
    <property type="protein sequence ID" value="KGF72569.1"/>
    <property type="molecule type" value="Genomic_DNA"/>
</dbReference>
<evidence type="ECO:0000256" key="1">
    <source>
        <dbReference type="SAM" id="Phobius"/>
    </source>
</evidence>
<evidence type="ECO:0000313" key="2">
    <source>
        <dbReference type="EMBL" id="KGF72569.1"/>
    </source>
</evidence>
<evidence type="ECO:0000313" key="3">
    <source>
        <dbReference type="Proteomes" id="UP000030170"/>
    </source>
</evidence>
<protein>
    <submittedName>
        <fullName evidence="2">Uncharacterized protein</fullName>
    </submittedName>
</protein>
<dbReference type="AlphaFoldDB" id="A0A098TJU3"/>
<accession>A0A098TJU3</accession>
<dbReference type="Proteomes" id="UP000030170">
    <property type="component" value="Unassembled WGS sequence"/>
</dbReference>